<feature type="chain" id="PRO_5041638170" evidence="1">
    <location>
        <begin position="18"/>
        <end position="210"/>
    </location>
</feature>
<proteinExistence type="predicted"/>
<evidence type="ECO:0000313" key="2">
    <source>
        <dbReference type="EMBL" id="KAK2725318.1"/>
    </source>
</evidence>
<comment type="caution">
    <text evidence="2">The sequence shown here is derived from an EMBL/GenBank/DDBJ whole genome shotgun (WGS) entry which is preliminary data.</text>
</comment>
<dbReference type="AlphaFoldDB" id="A0AA88I9Y0"/>
<accession>A0AA88I9Y0</accession>
<gene>
    <name evidence="2" type="ORF">QYM36_001685</name>
</gene>
<dbReference type="SUPFAM" id="SSF49695">
    <property type="entry name" value="gamma-Crystallin-like"/>
    <property type="match status" value="1"/>
</dbReference>
<name>A0AA88I9Y0_ARTSF</name>
<keyword evidence="1" id="KW-0732">Signal</keyword>
<organism evidence="2 3">
    <name type="scientific">Artemia franciscana</name>
    <name type="common">Brine shrimp</name>
    <name type="synonym">Artemia sanfranciscana</name>
    <dbReference type="NCBI Taxonomy" id="6661"/>
    <lineage>
        <taxon>Eukaryota</taxon>
        <taxon>Metazoa</taxon>
        <taxon>Ecdysozoa</taxon>
        <taxon>Arthropoda</taxon>
        <taxon>Crustacea</taxon>
        <taxon>Branchiopoda</taxon>
        <taxon>Anostraca</taxon>
        <taxon>Artemiidae</taxon>
        <taxon>Artemia</taxon>
    </lineage>
</organism>
<sequence>MLKVGVVLLLCVGSSLAVNQQLFLIDNNANNETIESTISISGYIQDLADLNFDKRASTACVVSGLWLLYSNRNFNTDSILGNAVHFVYGDNVCSGSTFIVDEISSVRYAGSFVDWKANSMNLYGKDWYQGREQFLVGDAYTVLLGNVRSLIVSGTSPWIVFDEESFAGNGVCIRPFAPEFGQPGMYPNIEAAIKSAKISTEEECQLYPQF</sequence>
<evidence type="ECO:0000313" key="3">
    <source>
        <dbReference type="Proteomes" id="UP001187531"/>
    </source>
</evidence>
<feature type="signal peptide" evidence="1">
    <location>
        <begin position="1"/>
        <end position="17"/>
    </location>
</feature>
<dbReference type="Proteomes" id="UP001187531">
    <property type="component" value="Unassembled WGS sequence"/>
</dbReference>
<dbReference type="Gene3D" id="2.60.20.10">
    <property type="entry name" value="Crystallins"/>
    <property type="match status" value="2"/>
</dbReference>
<dbReference type="EMBL" id="JAVRJZ010000003">
    <property type="protein sequence ID" value="KAK2725318.1"/>
    <property type="molecule type" value="Genomic_DNA"/>
</dbReference>
<protein>
    <submittedName>
        <fullName evidence="2">Uncharacterized protein</fullName>
    </submittedName>
</protein>
<reference evidence="2" key="1">
    <citation type="submission" date="2023-07" db="EMBL/GenBank/DDBJ databases">
        <title>Chromosome-level genome assembly of Artemia franciscana.</title>
        <authorList>
            <person name="Jo E."/>
        </authorList>
    </citation>
    <scope>NUCLEOTIDE SEQUENCE</scope>
    <source>
        <tissue evidence="2">Whole body</tissue>
    </source>
</reference>
<dbReference type="InterPro" id="IPR011024">
    <property type="entry name" value="G_crystallin-like"/>
</dbReference>
<keyword evidence="3" id="KW-1185">Reference proteome</keyword>
<evidence type="ECO:0000256" key="1">
    <source>
        <dbReference type="SAM" id="SignalP"/>
    </source>
</evidence>